<evidence type="ECO:0000256" key="3">
    <source>
        <dbReference type="ARBA" id="ARBA00004629"/>
    </source>
</evidence>
<evidence type="ECO:0000256" key="15">
    <source>
        <dbReference type="ARBA" id="ARBA00023328"/>
    </source>
</evidence>
<name>A0A0K3C4M6_RHOTO</name>
<feature type="region of interest" description="Disordered" evidence="16">
    <location>
        <begin position="426"/>
        <end position="509"/>
    </location>
</feature>
<evidence type="ECO:0000256" key="16">
    <source>
        <dbReference type="SAM" id="MobiDB-lite"/>
    </source>
</evidence>
<keyword evidence="9" id="KW-0493">Microtubule</keyword>
<evidence type="ECO:0000256" key="5">
    <source>
        <dbReference type="ARBA" id="ARBA00014520"/>
    </source>
</evidence>
<dbReference type="GO" id="GO:0008608">
    <property type="term" value="P:attachment of spindle microtubules to kinetochore"/>
    <property type="evidence" value="ECO:0007669"/>
    <property type="project" value="InterPro"/>
</dbReference>
<dbReference type="GO" id="GO:0044732">
    <property type="term" value="C:mitotic spindle pole body"/>
    <property type="evidence" value="ECO:0007669"/>
    <property type="project" value="TreeGrafter"/>
</dbReference>
<feature type="compositionally biased region" description="Basic and acidic residues" evidence="16">
    <location>
        <begin position="426"/>
        <end position="435"/>
    </location>
</feature>
<dbReference type="EMBL" id="LCTV02000001">
    <property type="protein sequence ID" value="PRQ77809.1"/>
    <property type="molecule type" value="Genomic_DNA"/>
</dbReference>
<comment type="subcellular location">
    <subcellularLocation>
        <location evidence="3">Chromosome</location>
        <location evidence="3">Centromere</location>
        <location evidence="3">Kinetochore</location>
    </subcellularLocation>
    <subcellularLocation>
        <location evidence="2">Cytoplasm</location>
        <location evidence="2">Cytoskeleton</location>
        <location evidence="2">Spindle</location>
    </subcellularLocation>
    <subcellularLocation>
        <location evidence="1">Nucleus</location>
    </subcellularLocation>
</comment>
<dbReference type="OrthoDB" id="5573898at2759"/>
<feature type="region of interest" description="Disordered" evidence="16">
    <location>
        <begin position="527"/>
        <end position="657"/>
    </location>
</feature>
<evidence type="ECO:0000313" key="18">
    <source>
        <dbReference type="EMBL" id="PRQ77809.1"/>
    </source>
</evidence>
<feature type="compositionally biased region" description="Polar residues" evidence="16">
    <location>
        <begin position="458"/>
        <end position="473"/>
    </location>
</feature>
<dbReference type="PANTHER" id="PTHR28200:SF1">
    <property type="entry name" value="DASH COMPLEX SUBUNIT ASK1"/>
    <property type="match status" value="1"/>
</dbReference>
<feature type="compositionally biased region" description="Polar residues" evidence="16">
    <location>
        <begin position="153"/>
        <end position="162"/>
    </location>
</feature>
<evidence type="ECO:0000256" key="4">
    <source>
        <dbReference type="ARBA" id="ARBA00010731"/>
    </source>
</evidence>
<organism evidence="17 19">
    <name type="scientific">Rhodotorula toruloides</name>
    <name type="common">Yeast</name>
    <name type="synonym">Rhodosporidium toruloides</name>
    <dbReference type="NCBI Taxonomy" id="5286"/>
    <lineage>
        <taxon>Eukaryota</taxon>
        <taxon>Fungi</taxon>
        <taxon>Dikarya</taxon>
        <taxon>Basidiomycota</taxon>
        <taxon>Pucciniomycotina</taxon>
        <taxon>Microbotryomycetes</taxon>
        <taxon>Sporidiobolales</taxon>
        <taxon>Sporidiobolaceae</taxon>
        <taxon>Rhodotorula</taxon>
    </lineage>
</organism>
<feature type="region of interest" description="Disordered" evidence="16">
    <location>
        <begin position="672"/>
        <end position="691"/>
    </location>
</feature>
<keyword evidence="8" id="KW-0132">Cell division</keyword>
<feature type="compositionally biased region" description="Polar residues" evidence="16">
    <location>
        <begin position="317"/>
        <end position="327"/>
    </location>
</feature>
<dbReference type="STRING" id="5286.A0A0K3C4M6"/>
<feature type="region of interest" description="Disordered" evidence="16">
    <location>
        <begin position="207"/>
        <end position="398"/>
    </location>
</feature>
<evidence type="ECO:0000256" key="13">
    <source>
        <dbReference type="ARBA" id="ARBA00023242"/>
    </source>
</evidence>
<evidence type="ECO:0000256" key="8">
    <source>
        <dbReference type="ARBA" id="ARBA00022618"/>
    </source>
</evidence>
<evidence type="ECO:0000256" key="1">
    <source>
        <dbReference type="ARBA" id="ARBA00004123"/>
    </source>
</evidence>
<evidence type="ECO:0000256" key="10">
    <source>
        <dbReference type="ARBA" id="ARBA00022776"/>
    </source>
</evidence>
<keyword evidence="13" id="KW-0539">Nucleus</keyword>
<evidence type="ECO:0000313" key="20">
    <source>
        <dbReference type="Proteomes" id="UP000239560"/>
    </source>
</evidence>
<dbReference type="OMA" id="FWTTFYE"/>
<dbReference type="Pfam" id="PF08655">
    <property type="entry name" value="DASH_Ask1"/>
    <property type="match status" value="1"/>
</dbReference>
<accession>A0A0K3C4M6</accession>
<dbReference type="GO" id="GO:0042729">
    <property type="term" value="C:DASH complex"/>
    <property type="evidence" value="ECO:0007669"/>
    <property type="project" value="InterPro"/>
</dbReference>
<evidence type="ECO:0000313" key="17">
    <source>
        <dbReference type="EMBL" id="CTR04589.1"/>
    </source>
</evidence>
<evidence type="ECO:0000256" key="12">
    <source>
        <dbReference type="ARBA" id="ARBA00023212"/>
    </source>
</evidence>
<dbReference type="InterPro" id="IPR013964">
    <property type="entry name" value="DASH_Ask1"/>
</dbReference>
<reference evidence="17 19" key="1">
    <citation type="submission" date="2015-07" db="EMBL/GenBank/DDBJ databases">
        <authorList>
            <person name="Cajimat M.N.B."/>
            <person name="Milazzo M.L."/>
            <person name="Fulhorst C.F."/>
        </authorList>
    </citation>
    <scope>NUCLEOTIDE SEQUENCE [LARGE SCALE GENOMIC DNA]</scope>
    <source>
        <strain evidence="17">Single colony</strain>
    </source>
</reference>
<dbReference type="GO" id="GO:0051301">
    <property type="term" value="P:cell division"/>
    <property type="evidence" value="ECO:0007669"/>
    <property type="project" value="UniProtKB-KW"/>
</dbReference>
<evidence type="ECO:0000313" key="19">
    <source>
        <dbReference type="Proteomes" id="UP000199069"/>
    </source>
</evidence>
<keyword evidence="14" id="KW-0131">Cell cycle</keyword>
<dbReference type="EMBL" id="CWKI01000001">
    <property type="protein sequence ID" value="CTR04589.1"/>
    <property type="molecule type" value="Genomic_DNA"/>
</dbReference>
<evidence type="ECO:0000256" key="11">
    <source>
        <dbReference type="ARBA" id="ARBA00022838"/>
    </source>
</evidence>
<keyword evidence="19" id="KW-1185">Reference proteome</keyword>
<gene>
    <name evidence="17" type="primary">FGENESH: predicted gene_1.450</name>
    <name evidence="18" type="ORF">AAT19DRAFT_8877</name>
    <name evidence="17" type="ORF">BN2166_0004500</name>
</gene>
<evidence type="ECO:0000256" key="6">
    <source>
        <dbReference type="ARBA" id="ARBA00022454"/>
    </source>
</evidence>
<reference evidence="18 20" key="2">
    <citation type="journal article" date="2018" name="Elife">
        <title>Functional genomics of lipid metabolism in the oleaginous yeast Rhodosporidium toruloides.</title>
        <authorList>
            <person name="Coradetti S.T."/>
            <person name="Pinel D."/>
            <person name="Geiselman G."/>
            <person name="Ito M."/>
            <person name="Mondo S."/>
            <person name="Reilly M.C."/>
            <person name="Cheng Y.F."/>
            <person name="Bauer S."/>
            <person name="Grigoriev I."/>
            <person name="Gladden J.M."/>
            <person name="Simmons B.A."/>
            <person name="Brem R."/>
            <person name="Arkin A.P."/>
            <person name="Skerker J.M."/>
        </authorList>
    </citation>
    <scope>NUCLEOTIDE SEQUENCE [LARGE SCALE GENOMIC DNA]</scope>
    <source>
        <strain evidence="18 20">NBRC 0880</strain>
    </source>
</reference>
<dbReference type="AlphaFoldDB" id="A0A0K3C4M6"/>
<keyword evidence="11" id="KW-0995">Kinetochore</keyword>
<dbReference type="GO" id="GO:0072686">
    <property type="term" value="C:mitotic spindle"/>
    <property type="evidence" value="ECO:0007669"/>
    <property type="project" value="InterPro"/>
</dbReference>
<evidence type="ECO:0000256" key="7">
    <source>
        <dbReference type="ARBA" id="ARBA00022490"/>
    </source>
</evidence>
<keyword evidence="15" id="KW-0137">Centromere</keyword>
<keyword evidence="6" id="KW-0158">Chromosome</keyword>
<protein>
    <recommendedName>
        <fullName evidence="5">DASH complex subunit ASK1</fullName>
    </recommendedName>
</protein>
<evidence type="ECO:0000256" key="14">
    <source>
        <dbReference type="ARBA" id="ARBA00023306"/>
    </source>
</evidence>
<proteinExistence type="inferred from homology"/>
<evidence type="ECO:0000256" key="2">
    <source>
        <dbReference type="ARBA" id="ARBA00004186"/>
    </source>
</evidence>
<comment type="similarity">
    <text evidence="4">Belongs to the DASH complex ASK1 family.</text>
</comment>
<keyword evidence="12" id="KW-0206">Cytoskeleton</keyword>
<feature type="region of interest" description="Disordered" evidence="16">
    <location>
        <begin position="105"/>
        <end position="174"/>
    </location>
</feature>
<evidence type="ECO:0000256" key="9">
    <source>
        <dbReference type="ARBA" id="ARBA00022701"/>
    </source>
</evidence>
<dbReference type="GO" id="GO:0005874">
    <property type="term" value="C:microtubule"/>
    <property type="evidence" value="ECO:0007669"/>
    <property type="project" value="UniProtKB-KW"/>
</dbReference>
<keyword evidence="7" id="KW-0963">Cytoplasm</keyword>
<feature type="compositionally biased region" description="Basic and acidic residues" evidence="16">
    <location>
        <begin position="572"/>
        <end position="583"/>
    </location>
</feature>
<dbReference type="PANTHER" id="PTHR28200">
    <property type="entry name" value="DASH COMPLEX SUBUNIT ASK1"/>
    <property type="match status" value="1"/>
</dbReference>
<feature type="compositionally biased region" description="Low complexity" evidence="16">
    <location>
        <begin position="369"/>
        <end position="391"/>
    </location>
</feature>
<dbReference type="Proteomes" id="UP000199069">
    <property type="component" value="Unassembled WGS sequence"/>
</dbReference>
<sequence>MPPFRDPNRLFYDPANPVMLPREEIMQLSPAELQAATDQLDQNLVLLLRRVEENFARCNQVVTERILPAVEVHGENSARIYESIKFWRPFFEAAASIRLNEPYVDDTSSVGADERSQATVIASPDRTISDEGDTTYSSHPSLAADTPRGAPATQRNESSDMSLPSAPHWSTDMSPYQDLQKELNRDNSALGDFSALRKDLPEVQRLNLRDLPPDSPDLPEPTAFGGDLPDLPTNGRAQYRSGAVEEPSSPAPRGVRAGGDKTHSALLEKILRKGLASPAPSRVGRGPDSSTPSGAPATGSRLKFPSDVPKNWDGIANLSTASLNSFPSPIKRRPGAQDDSMFGAPPSIASSRAYLSSPAPPVTSSDPLRTSTSRRVPPSPAASSSSFLSRTPAKEAARRTALNVYDSLAFDSPGLELAPPTVKFEDMFGKRHEDETPGLDSPSQRSMLSRPGGAMRSGASNAGNDSYLSSAPAQPSFVDRSPTQLFAQHDPSSSSSVSRDVPLADFGGGTTANIDDLLAGAPTMTYDHHHNPLAGPIDPQQYAGIVNDDDEPHQPTGGYGADESFTGDAEDDQPHNLHRREEPTYTGYDDYEQSLAGEGGGRGLRLPGQDGPEDTLFGMPPGRGGADAVKAGRTARFADDGDDSFTDSGGVGGGKSGFRLHGLSDMETLHGGELLSSEPFQASPLAGKSYQ</sequence>
<dbReference type="Proteomes" id="UP000239560">
    <property type="component" value="Unassembled WGS sequence"/>
</dbReference>
<keyword evidence="10" id="KW-0498">Mitosis</keyword>